<proteinExistence type="predicted"/>
<feature type="compositionally biased region" description="Basic residues" evidence="1">
    <location>
        <begin position="1"/>
        <end position="10"/>
    </location>
</feature>
<evidence type="ECO:0000313" key="3">
    <source>
        <dbReference type="Proteomes" id="UP000016842"/>
    </source>
</evidence>
<protein>
    <submittedName>
        <fullName evidence="2">Uncharacterized protein</fullName>
    </submittedName>
</protein>
<gene>
    <name evidence="2" type="ORF">Q644_16845</name>
</gene>
<evidence type="ECO:0000256" key="1">
    <source>
        <dbReference type="SAM" id="MobiDB-lite"/>
    </source>
</evidence>
<dbReference type="EMBL" id="ASXJ01000089">
    <property type="protein sequence ID" value="ERM02428.1"/>
    <property type="molecule type" value="Genomic_DNA"/>
</dbReference>
<sequence>MLKRCRLSPRKRTDTSTVRKSRRRDEYGHHALYAVRLEGRKVSKVEVKALAKSKAMDIYRENYFRRLSASIRTASSVAPPLFGLI</sequence>
<evidence type="ECO:0000313" key="2">
    <source>
        <dbReference type="EMBL" id="ERM02428.1"/>
    </source>
</evidence>
<dbReference type="Proteomes" id="UP000016842">
    <property type="component" value="Unassembled WGS sequence"/>
</dbReference>
<name>U4VBN2_9HYPH</name>
<dbReference type="PATRIC" id="fig|1337887.3.peg.1766"/>
<reference evidence="2 3" key="1">
    <citation type="journal article" date="2014" name="FEMS Microbiol. Lett.">
        <title>Genome sequencing analysis reveals virulence-related gene content of Ochrobactrum intermedium strain 229E, a urease-positive strain isolated from the human gastric niche.</title>
        <authorList>
            <person name="Kulkarni G.J."/>
            <person name="Shetty S."/>
            <person name="Dharne M.S."/>
            <person name="Shouche Y.S."/>
        </authorList>
    </citation>
    <scope>NUCLEOTIDE SEQUENCE [LARGE SCALE GENOMIC DNA]</scope>
    <source>
        <strain evidence="2 3">229E</strain>
    </source>
</reference>
<comment type="caution">
    <text evidence="2">The sequence shown here is derived from an EMBL/GenBank/DDBJ whole genome shotgun (WGS) entry which is preliminary data.</text>
</comment>
<feature type="region of interest" description="Disordered" evidence="1">
    <location>
        <begin position="1"/>
        <end position="23"/>
    </location>
</feature>
<organism evidence="2 3">
    <name type="scientific">Brucella intermedia 229E</name>
    <dbReference type="NCBI Taxonomy" id="1337887"/>
    <lineage>
        <taxon>Bacteria</taxon>
        <taxon>Pseudomonadati</taxon>
        <taxon>Pseudomonadota</taxon>
        <taxon>Alphaproteobacteria</taxon>
        <taxon>Hyphomicrobiales</taxon>
        <taxon>Brucellaceae</taxon>
        <taxon>Brucella/Ochrobactrum group</taxon>
        <taxon>Brucella</taxon>
    </lineage>
</organism>
<accession>U4VBN2</accession>
<dbReference type="AlphaFoldDB" id="U4VBN2"/>